<organism evidence="1 2">
    <name type="scientific">Candidatus Mucispirillum faecigallinarum</name>
    <dbReference type="NCBI Taxonomy" id="2838699"/>
    <lineage>
        <taxon>Bacteria</taxon>
        <taxon>Pseudomonadati</taxon>
        <taxon>Deferribacterota</taxon>
        <taxon>Deferribacteres</taxon>
        <taxon>Deferribacterales</taxon>
        <taxon>Mucispirillaceae</taxon>
        <taxon>Mucispirillum</taxon>
    </lineage>
</organism>
<dbReference type="AlphaFoldDB" id="A0A9D2KBW8"/>
<proteinExistence type="predicted"/>
<accession>A0A9D2KBW8</accession>
<comment type="caution">
    <text evidence="1">The sequence shown here is derived from an EMBL/GenBank/DDBJ whole genome shotgun (WGS) entry which is preliminary data.</text>
</comment>
<protein>
    <submittedName>
        <fullName evidence="1">Uncharacterized protein</fullName>
    </submittedName>
</protein>
<evidence type="ECO:0000313" key="2">
    <source>
        <dbReference type="Proteomes" id="UP000824176"/>
    </source>
</evidence>
<name>A0A9D2KBW8_9BACT</name>
<reference evidence="1" key="2">
    <citation type="submission" date="2021-04" db="EMBL/GenBank/DDBJ databases">
        <authorList>
            <person name="Gilroy R."/>
        </authorList>
    </citation>
    <scope>NUCLEOTIDE SEQUENCE</scope>
    <source>
        <strain evidence="1">ChiW4-1371</strain>
    </source>
</reference>
<evidence type="ECO:0000313" key="1">
    <source>
        <dbReference type="EMBL" id="HIZ90245.1"/>
    </source>
</evidence>
<sequence>MDYKEMYNILQDMEYADKVKDSIEDLYLFLNEIENMIHTNNNAVNYNDNHDEFRYKLQIIEKQITEIDNMLKENDENSNEYNEYLS</sequence>
<reference evidence="1" key="1">
    <citation type="journal article" date="2021" name="PeerJ">
        <title>Extensive microbial diversity within the chicken gut microbiome revealed by metagenomics and culture.</title>
        <authorList>
            <person name="Gilroy R."/>
            <person name="Ravi A."/>
            <person name="Getino M."/>
            <person name="Pursley I."/>
            <person name="Horton D.L."/>
            <person name="Alikhan N.F."/>
            <person name="Baker D."/>
            <person name="Gharbi K."/>
            <person name="Hall N."/>
            <person name="Watson M."/>
            <person name="Adriaenssens E.M."/>
            <person name="Foster-Nyarko E."/>
            <person name="Jarju S."/>
            <person name="Secka A."/>
            <person name="Antonio M."/>
            <person name="Oren A."/>
            <person name="Chaudhuri R.R."/>
            <person name="La Ragione R."/>
            <person name="Hildebrand F."/>
            <person name="Pallen M.J."/>
        </authorList>
    </citation>
    <scope>NUCLEOTIDE SEQUENCE</scope>
    <source>
        <strain evidence="1">ChiW4-1371</strain>
    </source>
</reference>
<gene>
    <name evidence="1" type="ORF">H9804_09890</name>
</gene>
<dbReference type="Proteomes" id="UP000824176">
    <property type="component" value="Unassembled WGS sequence"/>
</dbReference>
<dbReference type="EMBL" id="DXAQ01000147">
    <property type="protein sequence ID" value="HIZ90245.1"/>
    <property type="molecule type" value="Genomic_DNA"/>
</dbReference>